<sequence length="1055" mass="117241">MDSIDRREITEGLVVLHSSEKPETDIVFIHGLGGHPYKTWACPRRNNIPTGVPRNTNQSSPSAQPGFPDGRGFFPRLFSKIGCCDGGGDGDGDGDGDGATALENEPPRRVASDGSPLDGTRVDGDVYWPHDLLAGEDHCRNVRILTYGYDSKVTKGFSSTNQNNLFAHAKDLLYALQREKPARRPVIFVAHSLGGLLVKEVLRRSESSDEAELKDIVKSTKGVIFLGTPHRGSPGMADLGQTVRSIASTILRVDSNAVLLRTLGTDSPELELGRESFTTLWRKYGFRVKTFQEAWGISGINAGPLNNKVVPDTSSTLDDPREHAETISANHMNMCRFETRLDAGYRKVSLEIGSMIASGRIAPYISKDGRAFLASLAFAEMDNRLGNIQRALDETCDWLYSTTQYNAWINNTDVAKDHGLLWIKGKPGSGKSTLMKDAVRRAKLLYEGTQTTTAAFFFNARGTGDLEKTPFGLYRSLLYQVLCQDSLALDHLCPMFRQKAMFHPIVTWHQDELRDLLSRVFATCESRPAIVFIDAMDECNDDEVRDLIRFFKHLGSKACNAGADLKICFSSRHYPHISIDGCPEIVVEEHNRTDILRYIVAEAEDNRSIADLKDEIFERSCGVFLWVVLAIAMLGQHGRGKSLKLLQQKLREIPPVLSTLFRTLFSNQDPTEAERAVRLMQLILFSMQPLTQNQIHQALAFGGTRYGSLATWKDSVEYLETRVKIHEMIIDLSKGLLEQTPSNTSHDPTYQFIHETVREFFLHGNGFSLLYFSSTSIVGSGHSMMATCFTNYLEVQELRATTPGKSELSADDPDLALLAYICVRIFDHIEAAEEQGISQEGALRRLSDDACELLRRLAASPFITRYELGSTILVAAIDFGVIKTASRILKMGFSVNQQTATPLGYALHTALSGRPRITETPRVYRGSTQLEMVELLLRNGADVSLKNQFGQRALHIAATRRPEVVLAILDKKPNVNAQDIDGDTPLHRAIHSAHYYMRIVEILLAHGARVDIRNRLGQTPLDVSRGRVAFGDVNKDDGLVTKLMEEHAGKARCGI</sequence>
<accession>A0ACB7NZT1</accession>
<evidence type="ECO:0000313" key="2">
    <source>
        <dbReference type="Proteomes" id="UP000724584"/>
    </source>
</evidence>
<protein>
    <submittedName>
        <fullName evidence="1">Uncharacterized protein</fullName>
    </submittedName>
</protein>
<dbReference type="EMBL" id="JAGIZQ010000006">
    <property type="protein sequence ID" value="KAH6623102.1"/>
    <property type="molecule type" value="Genomic_DNA"/>
</dbReference>
<dbReference type="Proteomes" id="UP000724584">
    <property type="component" value="Unassembled WGS sequence"/>
</dbReference>
<name>A0ACB7NZT1_9PEZI</name>
<comment type="caution">
    <text evidence="1">The sequence shown here is derived from an EMBL/GenBank/DDBJ whole genome shotgun (WGS) entry which is preliminary data.</text>
</comment>
<proteinExistence type="predicted"/>
<reference evidence="1 2" key="1">
    <citation type="journal article" date="2021" name="Nat. Commun.">
        <title>Genetic determinants of endophytism in the Arabidopsis root mycobiome.</title>
        <authorList>
            <person name="Mesny F."/>
            <person name="Miyauchi S."/>
            <person name="Thiergart T."/>
            <person name="Pickel B."/>
            <person name="Atanasova L."/>
            <person name="Karlsson M."/>
            <person name="Huettel B."/>
            <person name="Barry K.W."/>
            <person name="Haridas S."/>
            <person name="Chen C."/>
            <person name="Bauer D."/>
            <person name="Andreopoulos W."/>
            <person name="Pangilinan J."/>
            <person name="LaButti K."/>
            <person name="Riley R."/>
            <person name="Lipzen A."/>
            <person name="Clum A."/>
            <person name="Drula E."/>
            <person name="Henrissat B."/>
            <person name="Kohler A."/>
            <person name="Grigoriev I.V."/>
            <person name="Martin F.M."/>
            <person name="Hacquard S."/>
        </authorList>
    </citation>
    <scope>NUCLEOTIDE SEQUENCE [LARGE SCALE GENOMIC DNA]</scope>
    <source>
        <strain evidence="1 2">MPI-SDFR-AT-0079</strain>
    </source>
</reference>
<evidence type="ECO:0000313" key="1">
    <source>
        <dbReference type="EMBL" id="KAH6623102.1"/>
    </source>
</evidence>
<keyword evidence="2" id="KW-1185">Reference proteome</keyword>
<gene>
    <name evidence="1" type="ORF">F5144DRAFT_353119</name>
</gene>
<organism evidence="1 2">
    <name type="scientific">Chaetomium tenue</name>
    <dbReference type="NCBI Taxonomy" id="1854479"/>
    <lineage>
        <taxon>Eukaryota</taxon>
        <taxon>Fungi</taxon>
        <taxon>Dikarya</taxon>
        <taxon>Ascomycota</taxon>
        <taxon>Pezizomycotina</taxon>
        <taxon>Sordariomycetes</taxon>
        <taxon>Sordariomycetidae</taxon>
        <taxon>Sordariales</taxon>
        <taxon>Chaetomiaceae</taxon>
        <taxon>Chaetomium</taxon>
    </lineage>
</organism>